<feature type="transmembrane region" description="Helical" evidence="1">
    <location>
        <begin position="214"/>
        <end position="232"/>
    </location>
</feature>
<organism evidence="2 3">
    <name type="scientific">Listeria booriae</name>
    <dbReference type="NCBI Taxonomy" id="1552123"/>
    <lineage>
        <taxon>Bacteria</taxon>
        <taxon>Bacillati</taxon>
        <taxon>Bacillota</taxon>
        <taxon>Bacilli</taxon>
        <taxon>Bacillales</taxon>
        <taxon>Listeriaceae</taxon>
        <taxon>Listeria</taxon>
    </lineage>
</organism>
<keyword evidence="1" id="KW-0812">Transmembrane</keyword>
<feature type="transmembrane region" description="Helical" evidence="1">
    <location>
        <begin position="113"/>
        <end position="135"/>
    </location>
</feature>
<evidence type="ECO:0000313" key="2">
    <source>
        <dbReference type="EMBL" id="MBC1792903.1"/>
    </source>
</evidence>
<keyword evidence="1" id="KW-1133">Transmembrane helix</keyword>
<dbReference type="Proteomes" id="UP000539064">
    <property type="component" value="Unassembled WGS sequence"/>
</dbReference>
<proteinExistence type="predicted"/>
<dbReference type="EMBL" id="JAARVG010000004">
    <property type="protein sequence ID" value="MBC1792903.1"/>
    <property type="molecule type" value="Genomic_DNA"/>
</dbReference>
<evidence type="ECO:0000256" key="1">
    <source>
        <dbReference type="SAM" id="Phobius"/>
    </source>
</evidence>
<feature type="transmembrane region" description="Helical" evidence="1">
    <location>
        <begin position="289"/>
        <end position="310"/>
    </location>
</feature>
<dbReference type="AlphaFoldDB" id="A0A7X0XW75"/>
<protein>
    <submittedName>
        <fullName evidence="2">Uncharacterized protein</fullName>
    </submittedName>
</protein>
<dbReference type="RefSeq" id="WP_185491969.1">
    <property type="nucleotide sequence ID" value="NZ_JAARVC010000006.1"/>
</dbReference>
<name>A0A7X0XW75_9LIST</name>
<evidence type="ECO:0000313" key="3">
    <source>
        <dbReference type="Proteomes" id="UP000539064"/>
    </source>
</evidence>
<feature type="transmembrane region" description="Helical" evidence="1">
    <location>
        <begin position="156"/>
        <end position="180"/>
    </location>
</feature>
<sequence length="324" mass="37384">MKNILAVIKQQLNYQTKARYFYCFLIVILLLCIMASFLQVNTYKESVATLTRDLEEIQKSDSSLSLDFFLNQDVHITYDEDGGQQVDNYIKYDFSKVVSYYNALQPLSAFNQFFTSIAFVFFQLMIGIYGVFLAYTNIKYSTDKFVIMQYGKVSYFYGQMLAGMITVLLILLQIIIFAPISQWLVNFLVPVKNPYLTYLPKSQVTFLDKLPVELLIMFAIGTIYVACIYCFTTLVKNQIIPLLLIFIYMLILPNLGAYDFKNVILYSIQKAFNTSAATLDMIPARAINIQTAIIIGALFLVMLVMGTFYLDRERGFYSNYFKKK</sequence>
<feature type="transmembrane region" description="Helical" evidence="1">
    <location>
        <begin position="20"/>
        <end position="40"/>
    </location>
</feature>
<reference evidence="2 3" key="1">
    <citation type="submission" date="2020-03" db="EMBL/GenBank/DDBJ databases">
        <title>Soil Listeria distribution.</title>
        <authorList>
            <person name="Liao J."/>
            <person name="Wiedmann M."/>
        </authorList>
    </citation>
    <scope>NUCLEOTIDE SEQUENCE [LARGE SCALE GENOMIC DNA]</scope>
    <source>
        <strain evidence="2 3">FSL L7-0978</strain>
    </source>
</reference>
<gene>
    <name evidence="2" type="ORF">HCA52_05690</name>
</gene>
<comment type="caution">
    <text evidence="2">The sequence shown here is derived from an EMBL/GenBank/DDBJ whole genome shotgun (WGS) entry which is preliminary data.</text>
</comment>
<keyword evidence="1" id="KW-0472">Membrane</keyword>
<accession>A0A7X0XW75</accession>
<feature type="transmembrane region" description="Helical" evidence="1">
    <location>
        <begin position="239"/>
        <end position="258"/>
    </location>
</feature>